<comment type="caution">
    <text evidence="3">The sequence shown here is derived from an EMBL/GenBank/DDBJ whole genome shotgun (WGS) entry which is preliminary data.</text>
</comment>
<dbReference type="Gene3D" id="3.20.20.150">
    <property type="entry name" value="Divalent-metal-dependent TIM barrel enzymes"/>
    <property type="match status" value="1"/>
</dbReference>
<dbReference type="AlphaFoldDB" id="A0A939QFI9"/>
<dbReference type="InterPro" id="IPR036237">
    <property type="entry name" value="Xyl_isomerase-like_sf"/>
</dbReference>
<gene>
    <name evidence="3" type="ORF">J5V96_00595</name>
</gene>
<evidence type="ECO:0000256" key="1">
    <source>
        <dbReference type="ARBA" id="ARBA00023277"/>
    </source>
</evidence>
<reference evidence="3" key="1">
    <citation type="submission" date="2021-03" db="EMBL/GenBank/DDBJ databases">
        <title>Microbacterium sp. nov., a novel actinobacterium isolated from cow dung.</title>
        <authorList>
            <person name="Zhang L."/>
        </authorList>
    </citation>
    <scope>NUCLEOTIDE SEQUENCE</scope>
    <source>
        <strain evidence="3">NEAU-LLB</strain>
    </source>
</reference>
<name>A0A939QFI9_9MICO</name>
<evidence type="ECO:0000313" key="4">
    <source>
        <dbReference type="Proteomes" id="UP000680132"/>
    </source>
</evidence>
<accession>A0A939QFI9</accession>
<keyword evidence="4" id="KW-1185">Reference proteome</keyword>
<dbReference type="InterPro" id="IPR013022">
    <property type="entry name" value="Xyl_isomerase-like_TIM-brl"/>
</dbReference>
<dbReference type="Pfam" id="PF01261">
    <property type="entry name" value="AP_endonuc_2"/>
    <property type="match status" value="1"/>
</dbReference>
<sequence length="248" mass="26430">MPADELSVQLYTVREHLAQDLPATLGRLAEIGYRNVEPFGLTDRADQLAEHLPAFGLSAPTTHVHLVGEDVDLEGVFAAAKKVGVSTIIDPHVPEANWTTREGIERTAAALAAIADRAADHGLRVGYHNHAFELEHRIDGVSALEVFAAAAPEQVVLQVDTYWAEVGGEPAPELLRRLGDRVVALHVKDGPRTKADKDQVGVGDGILPIADILAAAPGALRVVELDDHSGDVFEAVARSFAFLTGGRA</sequence>
<dbReference type="PANTHER" id="PTHR12110">
    <property type="entry name" value="HYDROXYPYRUVATE ISOMERASE"/>
    <property type="match status" value="1"/>
</dbReference>
<feature type="domain" description="Xylose isomerase-like TIM barrel" evidence="2">
    <location>
        <begin position="72"/>
        <end position="214"/>
    </location>
</feature>
<dbReference type="PANTHER" id="PTHR12110:SF41">
    <property type="entry name" value="INOSOSE DEHYDRATASE"/>
    <property type="match status" value="1"/>
</dbReference>
<dbReference type="GO" id="GO:0016853">
    <property type="term" value="F:isomerase activity"/>
    <property type="evidence" value="ECO:0007669"/>
    <property type="project" value="UniProtKB-KW"/>
</dbReference>
<dbReference type="InterPro" id="IPR050312">
    <property type="entry name" value="IolE/XylAMocC-like"/>
</dbReference>
<proteinExistence type="predicted"/>
<keyword evidence="1" id="KW-0119">Carbohydrate metabolism</keyword>
<dbReference type="SUPFAM" id="SSF51658">
    <property type="entry name" value="Xylose isomerase-like"/>
    <property type="match status" value="1"/>
</dbReference>
<evidence type="ECO:0000313" key="3">
    <source>
        <dbReference type="EMBL" id="MBO3662002.1"/>
    </source>
</evidence>
<dbReference type="Proteomes" id="UP000680132">
    <property type="component" value="Unassembled WGS sequence"/>
</dbReference>
<protein>
    <submittedName>
        <fullName evidence="3">Sugar phosphate isomerase/epimerase</fullName>
    </submittedName>
</protein>
<organism evidence="3 4">
    <name type="scientific">Microbacterium stercoris</name>
    <dbReference type="NCBI Taxonomy" id="2820289"/>
    <lineage>
        <taxon>Bacteria</taxon>
        <taxon>Bacillati</taxon>
        <taxon>Actinomycetota</taxon>
        <taxon>Actinomycetes</taxon>
        <taxon>Micrococcales</taxon>
        <taxon>Microbacteriaceae</taxon>
        <taxon>Microbacterium</taxon>
    </lineage>
</organism>
<dbReference type="EMBL" id="JAGFOA010000001">
    <property type="protein sequence ID" value="MBO3662002.1"/>
    <property type="molecule type" value="Genomic_DNA"/>
</dbReference>
<keyword evidence="3" id="KW-0413">Isomerase</keyword>
<evidence type="ECO:0000259" key="2">
    <source>
        <dbReference type="Pfam" id="PF01261"/>
    </source>
</evidence>